<dbReference type="Gene3D" id="2.60.120.260">
    <property type="entry name" value="Galactose-binding domain-like"/>
    <property type="match status" value="1"/>
</dbReference>
<dbReference type="Gene3D" id="2.60.40.1120">
    <property type="entry name" value="Carboxypeptidase-like, regulatory domain"/>
    <property type="match status" value="3"/>
</dbReference>
<dbReference type="InterPro" id="IPR050819">
    <property type="entry name" value="Tripeptidyl-peptidase_I"/>
</dbReference>
<dbReference type="GO" id="GO:0006508">
    <property type="term" value="P:proteolysis"/>
    <property type="evidence" value="ECO:0007669"/>
    <property type="project" value="UniProtKB-KW"/>
</dbReference>
<dbReference type="InterPro" id="IPR013784">
    <property type="entry name" value="Carb-bd-like_fold"/>
</dbReference>
<dbReference type="SUPFAM" id="SSF49452">
    <property type="entry name" value="Starch-binding domain-like"/>
    <property type="match status" value="1"/>
</dbReference>
<evidence type="ECO:0000259" key="6">
    <source>
        <dbReference type="PROSITE" id="PS51695"/>
    </source>
</evidence>
<dbReference type="SUPFAM" id="SSF52743">
    <property type="entry name" value="Subtilisin-like"/>
    <property type="match status" value="1"/>
</dbReference>
<evidence type="ECO:0000313" key="8">
    <source>
        <dbReference type="Proteomes" id="UP000642748"/>
    </source>
</evidence>
<dbReference type="InterPro" id="IPR036852">
    <property type="entry name" value="Peptidase_S8/S53_dom_sf"/>
</dbReference>
<evidence type="ECO:0000256" key="5">
    <source>
        <dbReference type="SAM" id="SignalP"/>
    </source>
</evidence>
<feature type="domain" description="Peptidase S53" evidence="6">
    <location>
        <begin position="81"/>
        <end position="418"/>
    </location>
</feature>
<dbReference type="Proteomes" id="UP000642748">
    <property type="component" value="Unassembled WGS sequence"/>
</dbReference>
<dbReference type="InterPro" id="IPR000209">
    <property type="entry name" value="Peptidase_S8/S53_dom"/>
</dbReference>
<evidence type="ECO:0000256" key="3">
    <source>
        <dbReference type="ARBA" id="ARBA00022825"/>
    </source>
</evidence>
<dbReference type="GO" id="GO:0030246">
    <property type="term" value="F:carbohydrate binding"/>
    <property type="evidence" value="ECO:0007669"/>
    <property type="project" value="InterPro"/>
</dbReference>
<dbReference type="InterPro" id="IPR008969">
    <property type="entry name" value="CarboxyPept-like_regulatory"/>
</dbReference>
<keyword evidence="5" id="KW-0732">Signal</keyword>
<comment type="caution">
    <text evidence="7">The sequence shown here is derived from an EMBL/GenBank/DDBJ whole genome shotgun (WGS) entry which is preliminary data.</text>
</comment>
<evidence type="ECO:0000256" key="2">
    <source>
        <dbReference type="ARBA" id="ARBA00022801"/>
    </source>
</evidence>
<feature type="compositionally biased region" description="Gly residues" evidence="4">
    <location>
        <begin position="275"/>
        <end position="284"/>
    </location>
</feature>
<gene>
    <name evidence="7" type="ORF">Raf01_53900</name>
</gene>
<sequence>MKTPIVAVLSVIGLAVLAGTAAAAPLTGKPVGASASQPLTANTPAACNTKPKKGFAQCLAVVRTPAPGQIRPQAAAPPAGALGPADIQAAYRLPAGGGGQTVAIVDAYGDSHAEDDLAAFRSHYGLTPCTTANGCFRRVDQTGGTDYPVDDPGWGLETSLDLDAVSAACPACNILLVEGNSPSLDDLGNAVDTAVSLGAKYVSNSYGVAGEDPSETDYDGHYDHKGVAVVASSGDDGGVANWPSTNPHVVSVGGTLLTRDGSVARGWTESAWGTSSGGEGGGSGCSPYEPRPDYQTGIDTDCPTGRATADIAADADPESGLATYDTLGQSGWLQVGGTSLAAPLVTAMYALAGEPLSNEYPVTELYHDPALADHVFDIVAGANSGCGNVLCQAGPGWDGPTGLGSPNGVGAFTKAPHGTLDGRVTDTAGQPLAGATVSASPGDYIARTAADGSYRLDLRAGSYDVTVAKYGYASATGTGLTISAGDTSTRDFALTAQPSATLSGTVTDGSGHGWPLHARIGISGYPDGAVYTDPATGRYHVSLPQGDYTLDISTDLPGYQHQTQQISVGPQGLGRDITLGVDLAACIAPGYGWNGTGEDFTGWQAATPRDGWAVTGTKGGWRFDNPGNRSAPQTPPVYQSGGDDNFAIADSGTAGRLDTTLTSPVFDLSGVATPRLEFDTHYFAAAQQSATVELSVDRGRSWTPVWRQTGANSIGHVSVALPSAAGRSGVRVRFHYTGRGGWYWAVDDVLIGARTCVAQHGGLVVGVVSDGTTHAPVNGTRVTSSADPRRHAWPAGIAQVTGDPAVAGGYYWLFTPSGKQQLTATATGYDPAGTALDVAANGITRHDVVLTRHGS</sequence>
<dbReference type="PROSITE" id="PS51695">
    <property type="entry name" value="SEDOLISIN"/>
    <property type="match status" value="1"/>
</dbReference>
<dbReference type="InterPro" id="IPR013320">
    <property type="entry name" value="ConA-like_dom_sf"/>
</dbReference>
<organism evidence="7 8">
    <name type="scientific">Rugosimonospora africana</name>
    <dbReference type="NCBI Taxonomy" id="556532"/>
    <lineage>
        <taxon>Bacteria</taxon>
        <taxon>Bacillati</taxon>
        <taxon>Actinomycetota</taxon>
        <taxon>Actinomycetes</taxon>
        <taxon>Micromonosporales</taxon>
        <taxon>Micromonosporaceae</taxon>
        <taxon>Rugosimonospora</taxon>
    </lineage>
</organism>
<dbReference type="RefSeq" id="WP_203920776.1">
    <property type="nucleotide sequence ID" value="NZ_BONZ01000050.1"/>
</dbReference>
<proteinExistence type="predicted"/>
<dbReference type="PANTHER" id="PTHR14218">
    <property type="entry name" value="PROTEASE S8 TRIPEPTIDYL PEPTIDASE I CLN2"/>
    <property type="match status" value="1"/>
</dbReference>
<dbReference type="Pfam" id="PF13620">
    <property type="entry name" value="CarboxypepD_reg"/>
    <property type="match status" value="1"/>
</dbReference>
<dbReference type="AlphaFoldDB" id="A0A8J3VT77"/>
<feature type="region of interest" description="Disordered" evidence="4">
    <location>
        <begin position="268"/>
        <end position="299"/>
    </location>
</feature>
<dbReference type="EMBL" id="BONZ01000050">
    <property type="protein sequence ID" value="GIH17218.1"/>
    <property type="molecule type" value="Genomic_DNA"/>
</dbReference>
<reference evidence="7" key="1">
    <citation type="submission" date="2021-01" db="EMBL/GenBank/DDBJ databases">
        <title>Whole genome shotgun sequence of Rugosimonospora africana NBRC 104875.</title>
        <authorList>
            <person name="Komaki H."/>
            <person name="Tamura T."/>
        </authorList>
    </citation>
    <scope>NUCLEOTIDE SEQUENCE</scope>
    <source>
        <strain evidence="7">NBRC 104875</strain>
    </source>
</reference>
<dbReference type="PROSITE" id="PS00138">
    <property type="entry name" value="SUBTILASE_SER"/>
    <property type="match status" value="1"/>
</dbReference>
<dbReference type="PANTHER" id="PTHR14218:SF15">
    <property type="entry name" value="TRIPEPTIDYL-PEPTIDASE 1"/>
    <property type="match status" value="1"/>
</dbReference>
<dbReference type="Pfam" id="PF00082">
    <property type="entry name" value="Peptidase_S8"/>
    <property type="match status" value="1"/>
</dbReference>
<feature type="chain" id="PRO_5035239268" description="Peptidase S53 domain-containing protein" evidence="5">
    <location>
        <begin position="24"/>
        <end position="855"/>
    </location>
</feature>
<name>A0A8J3VT77_9ACTN</name>
<dbReference type="InterPro" id="IPR030400">
    <property type="entry name" value="Sedolisin_dom"/>
</dbReference>
<protein>
    <recommendedName>
        <fullName evidence="6">Peptidase S53 domain-containing protein</fullName>
    </recommendedName>
</protein>
<evidence type="ECO:0000256" key="1">
    <source>
        <dbReference type="ARBA" id="ARBA00022670"/>
    </source>
</evidence>
<dbReference type="SUPFAM" id="SSF49899">
    <property type="entry name" value="Concanavalin A-like lectins/glucanases"/>
    <property type="match status" value="1"/>
</dbReference>
<dbReference type="GO" id="GO:0004252">
    <property type="term" value="F:serine-type endopeptidase activity"/>
    <property type="evidence" value="ECO:0007669"/>
    <property type="project" value="InterPro"/>
</dbReference>
<keyword evidence="8" id="KW-1185">Reference proteome</keyword>
<feature type="signal peptide" evidence="5">
    <location>
        <begin position="1"/>
        <end position="23"/>
    </location>
</feature>
<evidence type="ECO:0000256" key="4">
    <source>
        <dbReference type="SAM" id="MobiDB-lite"/>
    </source>
</evidence>
<keyword evidence="3" id="KW-0720">Serine protease</keyword>
<dbReference type="InterPro" id="IPR023828">
    <property type="entry name" value="Peptidase_S8_Ser-AS"/>
</dbReference>
<evidence type="ECO:0000313" key="7">
    <source>
        <dbReference type="EMBL" id="GIH17218.1"/>
    </source>
</evidence>
<dbReference type="SUPFAM" id="SSF49464">
    <property type="entry name" value="Carboxypeptidase regulatory domain-like"/>
    <property type="match status" value="2"/>
</dbReference>
<accession>A0A8J3VT77</accession>
<keyword evidence="2" id="KW-0378">Hydrolase</keyword>
<keyword evidence="1" id="KW-0645">Protease</keyword>
<dbReference type="GO" id="GO:0008240">
    <property type="term" value="F:tripeptidyl-peptidase activity"/>
    <property type="evidence" value="ECO:0007669"/>
    <property type="project" value="TreeGrafter"/>
</dbReference>
<dbReference type="Gene3D" id="3.40.50.200">
    <property type="entry name" value="Peptidase S8/S53 domain"/>
    <property type="match status" value="1"/>
</dbReference>